<dbReference type="EMBL" id="FNNH01000002">
    <property type="protein sequence ID" value="SDW07597.1"/>
    <property type="molecule type" value="Genomic_DNA"/>
</dbReference>
<dbReference type="SUPFAM" id="SSF52833">
    <property type="entry name" value="Thioredoxin-like"/>
    <property type="match status" value="1"/>
</dbReference>
<dbReference type="NCBIfam" id="TIGR01958">
    <property type="entry name" value="nuoE_fam"/>
    <property type="match status" value="1"/>
</dbReference>
<reference evidence="9 10" key="1">
    <citation type="submission" date="2016-10" db="EMBL/GenBank/DDBJ databases">
        <authorList>
            <person name="de Groot N.N."/>
        </authorList>
    </citation>
    <scope>NUCLEOTIDE SEQUENCE [LARGE SCALE GENOMIC DNA]</scope>
    <source>
        <strain evidence="9 10">Nm110</strain>
    </source>
</reference>
<gene>
    <name evidence="9" type="ORF">SAMN05421882_1002147</name>
</gene>
<feature type="binding site" evidence="8">
    <location>
        <position position="82"/>
    </location>
    <ligand>
        <name>[2Fe-2S] cluster</name>
        <dbReference type="ChEBI" id="CHEBI:190135"/>
    </ligand>
</feature>
<dbReference type="NCBIfam" id="NF005723">
    <property type="entry name" value="PRK07539.1-3"/>
    <property type="match status" value="1"/>
</dbReference>
<evidence type="ECO:0000313" key="10">
    <source>
        <dbReference type="Proteomes" id="UP000183454"/>
    </source>
</evidence>
<dbReference type="Pfam" id="PF01257">
    <property type="entry name" value="2Fe-2S_thioredx"/>
    <property type="match status" value="1"/>
</dbReference>
<comment type="similarity">
    <text evidence="1">Belongs to the complex I 24 kDa subunit family.</text>
</comment>
<evidence type="ECO:0000256" key="4">
    <source>
        <dbReference type="ARBA" id="ARBA00023004"/>
    </source>
</evidence>
<dbReference type="AlphaFoldDB" id="A0A1H2QK56"/>
<protein>
    <submittedName>
        <fullName evidence="9">NADH-quinone oxidoreductase subunit E</fullName>
    </submittedName>
</protein>
<keyword evidence="2 8" id="KW-0001">2Fe-2S</keyword>
<feature type="binding site" evidence="8">
    <location>
        <position position="127"/>
    </location>
    <ligand>
        <name>[2Fe-2S] cluster</name>
        <dbReference type="ChEBI" id="CHEBI:190135"/>
    </ligand>
</feature>
<comment type="catalytic activity">
    <reaction evidence="7">
        <text>a quinone + NADH + 5 H(+)(in) = a quinol + NAD(+) + 4 H(+)(out)</text>
        <dbReference type="Rhea" id="RHEA:57888"/>
        <dbReference type="ChEBI" id="CHEBI:15378"/>
        <dbReference type="ChEBI" id="CHEBI:24646"/>
        <dbReference type="ChEBI" id="CHEBI:57540"/>
        <dbReference type="ChEBI" id="CHEBI:57945"/>
        <dbReference type="ChEBI" id="CHEBI:132124"/>
    </reaction>
</comment>
<dbReference type="PANTHER" id="PTHR10371">
    <property type="entry name" value="NADH DEHYDROGENASE UBIQUINONE FLAVOPROTEIN 2, MITOCHONDRIAL"/>
    <property type="match status" value="1"/>
</dbReference>
<evidence type="ECO:0000256" key="6">
    <source>
        <dbReference type="ARBA" id="ARBA00034078"/>
    </source>
</evidence>
<dbReference type="PANTHER" id="PTHR10371:SF3">
    <property type="entry name" value="NADH DEHYDROGENASE [UBIQUINONE] FLAVOPROTEIN 2, MITOCHONDRIAL"/>
    <property type="match status" value="1"/>
</dbReference>
<keyword evidence="3 8" id="KW-0479">Metal-binding</keyword>
<comment type="cofactor">
    <cofactor evidence="8">
        <name>[2Fe-2S] cluster</name>
        <dbReference type="ChEBI" id="CHEBI:190135"/>
    </cofactor>
    <text evidence="8">Binds 1 [2Fe-2S] cluster.</text>
</comment>
<dbReference type="PROSITE" id="PS01099">
    <property type="entry name" value="COMPLEX1_24K"/>
    <property type="match status" value="1"/>
</dbReference>
<dbReference type="InterPro" id="IPR042128">
    <property type="entry name" value="NuoE_dom"/>
</dbReference>
<keyword evidence="4 8" id="KW-0408">Iron</keyword>
<dbReference type="RefSeq" id="WP_074664910.1">
    <property type="nucleotide sequence ID" value="NZ_FNNH01000002.1"/>
</dbReference>
<evidence type="ECO:0000256" key="8">
    <source>
        <dbReference type="PIRSR" id="PIRSR000216-1"/>
    </source>
</evidence>
<dbReference type="CDD" id="cd03064">
    <property type="entry name" value="TRX_Fd_NuoE"/>
    <property type="match status" value="1"/>
</dbReference>
<accession>A0A1H2QK56</accession>
<comment type="cofactor">
    <cofactor evidence="6">
        <name>[2Fe-2S] cluster</name>
        <dbReference type="ChEBI" id="CHEBI:190135"/>
    </cofactor>
</comment>
<evidence type="ECO:0000256" key="1">
    <source>
        <dbReference type="ARBA" id="ARBA00010643"/>
    </source>
</evidence>
<dbReference type="GO" id="GO:0003954">
    <property type="term" value="F:NADH dehydrogenase activity"/>
    <property type="evidence" value="ECO:0007669"/>
    <property type="project" value="TreeGrafter"/>
</dbReference>
<keyword evidence="5 8" id="KW-0411">Iron-sulfur</keyword>
<dbReference type="Gene3D" id="3.40.30.10">
    <property type="entry name" value="Glutaredoxin"/>
    <property type="match status" value="1"/>
</dbReference>
<dbReference type="InterPro" id="IPR002023">
    <property type="entry name" value="NuoE-like"/>
</dbReference>
<dbReference type="Gene3D" id="1.10.10.1590">
    <property type="entry name" value="NADH-quinone oxidoreductase subunit E"/>
    <property type="match status" value="1"/>
</dbReference>
<dbReference type="InterPro" id="IPR041921">
    <property type="entry name" value="NuoE_N"/>
</dbReference>
<feature type="binding site" evidence="8">
    <location>
        <position position="87"/>
    </location>
    <ligand>
        <name>[2Fe-2S] cluster</name>
        <dbReference type="ChEBI" id="CHEBI:190135"/>
    </ligand>
</feature>
<evidence type="ECO:0000256" key="2">
    <source>
        <dbReference type="ARBA" id="ARBA00022714"/>
    </source>
</evidence>
<name>A0A1H2QK56_9PROT</name>
<dbReference type="GO" id="GO:0051537">
    <property type="term" value="F:2 iron, 2 sulfur cluster binding"/>
    <property type="evidence" value="ECO:0007669"/>
    <property type="project" value="UniProtKB-KW"/>
</dbReference>
<sequence>MLSAESLEKINREIAKYPTDQKQSAVMSALAIAQDEKGWLATETMDFIAKYLGMQAIAVYEVATFYGMYNLKPVGKYKLTVCTNLPCALSGGNDAANYLKQKLGIGFNETTADGLFTLKEGECMGACGDAPVLLVNNKRMCSFMSNEQIDQLLEELRK</sequence>
<dbReference type="InterPro" id="IPR036249">
    <property type="entry name" value="Thioredoxin-like_sf"/>
</dbReference>
<evidence type="ECO:0000256" key="7">
    <source>
        <dbReference type="ARBA" id="ARBA00047712"/>
    </source>
</evidence>
<evidence type="ECO:0000256" key="3">
    <source>
        <dbReference type="ARBA" id="ARBA00022723"/>
    </source>
</evidence>
<feature type="binding site" evidence="8">
    <location>
        <position position="123"/>
    </location>
    <ligand>
        <name>[2Fe-2S] cluster</name>
        <dbReference type="ChEBI" id="CHEBI:190135"/>
    </ligand>
</feature>
<dbReference type="FunFam" id="1.10.10.1590:FF:000001">
    <property type="entry name" value="NADH-quinone oxidoreductase subunit E"/>
    <property type="match status" value="1"/>
</dbReference>
<dbReference type="PIRSF" id="PIRSF000216">
    <property type="entry name" value="NADH_DH_24kDa"/>
    <property type="match status" value="1"/>
</dbReference>
<dbReference type="Proteomes" id="UP000183454">
    <property type="component" value="Unassembled WGS sequence"/>
</dbReference>
<organism evidence="9 10">
    <name type="scientific">Nitrosomonas communis</name>
    <dbReference type="NCBI Taxonomy" id="44574"/>
    <lineage>
        <taxon>Bacteria</taxon>
        <taxon>Pseudomonadati</taxon>
        <taxon>Pseudomonadota</taxon>
        <taxon>Betaproteobacteria</taxon>
        <taxon>Nitrosomonadales</taxon>
        <taxon>Nitrosomonadaceae</taxon>
        <taxon>Nitrosomonas</taxon>
    </lineage>
</organism>
<evidence type="ECO:0000256" key="5">
    <source>
        <dbReference type="ARBA" id="ARBA00023014"/>
    </source>
</evidence>
<dbReference type="GO" id="GO:0046872">
    <property type="term" value="F:metal ion binding"/>
    <property type="evidence" value="ECO:0007669"/>
    <property type="project" value="UniProtKB-KW"/>
</dbReference>
<proteinExistence type="inferred from homology"/>
<evidence type="ECO:0000313" key="9">
    <source>
        <dbReference type="EMBL" id="SDW07597.1"/>
    </source>
</evidence>